<dbReference type="Pfam" id="PF13538">
    <property type="entry name" value="UvrD_C_2"/>
    <property type="match status" value="1"/>
</dbReference>
<evidence type="ECO:0000313" key="2">
    <source>
        <dbReference type="EMBL" id="GEN29310.1"/>
    </source>
</evidence>
<dbReference type="InterPro" id="IPR027417">
    <property type="entry name" value="P-loop_NTPase"/>
</dbReference>
<keyword evidence="3" id="KW-1185">Reference proteome</keyword>
<accession>A0A511URT7</accession>
<dbReference type="Gene3D" id="3.40.50.300">
    <property type="entry name" value="P-loop containing nucleotide triphosphate hydrolases"/>
    <property type="match status" value="1"/>
</dbReference>
<name>A0A511URT7_9GAMM</name>
<proteinExistence type="predicted"/>
<dbReference type="InterPro" id="IPR027785">
    <property type="entry name" value="UvrD-like_helicase_C"/>
</dbReference>
<organism evidence="2 3">
    <name type="scientific">Halovibrio variabilis</name>
    <dbReference type="NCBI Taxonomy" id="31910"/>
    <lineage>
        <taxon>Bacteria</taxon>
        <taxon>Pseudomonadati</taxon>
        <taxon>Pseudomonadota</taxon>
        <taxon>Gammaproteobacteria</taxon>
        <taxon>Oceanospirillales</taxon>
        <taxon>Halomonadaceae</taxon>
        <taxon>Halovibrio</taxon>
    </lineage>
</organism>
<sequence length="93" mass="10488">MEEVKQTFLLLPNNRTPTVEDWQQMLGDGVRLQLKSGHSAPFGRGIIICTAHMAKGLEFDQVVAPEASEKNHTINMERNLLYVAWPVRTPCIV</sequence>
<comment type="caution">
    <text evidence="2">The sequence shown here is derived from an EMBL/GenBank/DDBJ whole genome shotgun (WGS) entry which is preliminary data.</text>
</comment>
<dbReference type="SUPFAM" id="SSF52540">
    <property type="entry name" value="P-loop containing nucleoside triphosphate hydrolases"/>
    <property type="match status" value="1"/>
</dbReference>
<gene>
    <name evidence="2" type="ORF">HVA01_29560</name>
</gene>
<dbReference type="EMBL" id="BJXV01000020">
    <property type="protein sequence ID" value="GEN29310.1"/>
    <property type="molecule type" value="Genomic_DNA"/>
</dbReference>
<dbReference type="RefSeq" id="WP_246129669.1">
    <property type="nucleotide sequence ID" value="NZ_BJXV01000020.1"/>
</dbReference>
<feature type="domain" description="UvrD-like helicase C-terminal" evidence="1">
    <location>
        <begin position="48"/>
        <end position="84"/>
    </location>
</feature>
<evidence type="ECO:0000259" key="1">
    <source>
        <dbReference type="Pfam" id="PF13538"/>
    </source>
</evidence>
<evidence type="ECO:0000313" key="3">
    <source>
        <dbReference type="Proteomes" id="UP000321303"/>
    </source>
</evidence>
<dbReference type="Proteomes" id="UP000321303">
    <property type="component" value="Unassembled WGS sequence"/>
</dbReference>
<dbReference type="AlphaFoldDB" id="A0A511URT7"/>
<reference evidence="2 3" key="1">
    <citation type="submission" date="2019-07" db="EMBL/GenBank/DDBJ databases">
        <title>Whole genome shotgun sequence of Halomonas variabilis NBRC 102410.</title>
        <authorList>
            <person name="Hosoyama A."/>
            <person name="Uohara A."/>
            <person name="Ohji S."/>
            <person name="Ichikawa N."/>
        </authorList>
    </citation>
    <scope>NUCLEOTIDE SEQUENCE [LARGE SCALE GENOMIC DNA]</scope>
    <source>
        <strain evidence="2 3">NBRC 102410</strain>
    </source>
</reference>
<protein>
    <recommendedName>
        <fullName evidence="1">UvrD-like helicase C-terminal domain-containing protein</fullName>
    </recommendedName>
</protein>